<protein>
    <submittedName>
        <fullName evidence="2">Uncharacterized protein</fullName>
    </submittedName>
</protein>
<accession>A0A9W4UIU7</accession>
<proteinExistence type="predicted"/>
<reference evidence="2" key="1">
    <citation type="submission" date="2023-01" db="EMBL/GenBank/DDBJ databases">
        <authorList>
            <person name="Van Ghelder C."/>
            <person name="Rancurel C."/>
        </authorList>
    </citation>
    <scope>NUCLEOTIDE SEQUENCE</scope>
    <source>
        <strain evidence="2">CNCM I-4278</strain>
    </source>
</reference>
<dbReference type="EMBL" id="CAOQHR010000006">
    <property type="protein sequence ID" value="CAI6335802.1"/>
    <property type="molecule type" value="Genomic_DNA"/>
</dbReference>
<evidence type="ECO:0000313" key="3">
    <source>
        <dbReference type="Proteomes" id="UP001152607"/>
    </source>
</evidence>
<sequence>MFAVSSQSWLEWLNTKRTTDPKFGPMMSGIPEMQKELLDRTATENMSRYRFHYFNVHSKISDRANRILSKNILERGYRKLRGTITDAFQVFKSTGINPIRVLVPKIVPIIFSEAERSSADRRLESLIDSWRWRWDIKWITFDYTLRTNGIPHRSVSKAYYRKIVNWNKEILDVMERPRQIEHQFTAPKKLIDAWKHSVINKLEDLAQEVRSRVKDLFKKVEDNIKTSKLSKTLMDRILQEWGDTEDDVHDLIGRFKKDLHRTTIAQYRKVTTEEDIGCIIAKLTKEPFREAQKEQRGKGVLEKQHKKLKSSLEGFISIYETHAIEMMREGLAQKTSRFLERLGKFLDVFIQNVEELFENNVGGDTKYLQAREKLQEWLPRYTRTIEELQSMFPAQESRVKDHSEQPPKRLKAEIVKSEEETKKI</sequence>
<comment type="caution">
    <text evidence="2">The sequence shown here is derived from an EMBL/GenBank/DDBJ whole genome shotgun (WGS) entry which is preliminary data.</text>
</comment>
<name>A0A9W4UIU7_9PLEO</name>
<dbReference type="AlphaFoldDB" id="A0A9W4UIU7"/>
<dbReference type="Proteomes" id="UP001152607">
    <property type="component" value="Unassembled WGS sequence"/>
</dbReference>
<organism evidence="2 3">
    <name type="scientific">Periconia digitata</name>
    <dbReference type="NCBI Taxonomy" id="1303443"/>
    <lineage>
        <taxon>Eukaryota</taxon>
        <taxon>Fungi</taxon>
        <taxon>Dikarya</taxon>
        <taxon>Ascomycota</taxon>
        <taxon>Pezizomycotina</taxon>
        <taxon>Dothideomycetes</taxon>
        <taxon>Pleosporomycetidae</taxon>
        <taxon>Pleosporales</taxon>
        <taxon>Massarineae</taxon>
        <taxon>Periconiaceae</taxon>
        <taxon>Periconia</taxon>
    </lineage>
</organism>
<feature type="region of interest" description="Disordered" evidence="1">
    <location>
        <begin position="393"/>
        <end position="424"/>
    </location>
</feature>
<evidence type="ECO:0000313" key="2">
    <source>
        <dbReference type="EMBL" id="CAI6335802.1"/>
    </source>
</evidence>
<feature type="compositionally biased region" description="Basic and acidic residues" evidence="1">
    <location>
        <begin position="397"/>
        <end position="424"/>
    </location>
</feature>
<gene>
    <name evidence="2" type="ORF">PDIGIT_LOCUS8887</name>
</gene>
<evidence type="ECO:0000256" key="1">
    <source>
        <dbReference type="SAM" id="MobiDB-lite"/>
    </source>
</evidence>
<keyword evidence="3" id="KW-1185">Reference proteome</keyword>
<dbReference type="OrthoDB" id="3598281at2759"/>